<evidence type="ECO:0000256" key="2">
    <source>
        <dbReference type="ARBA" id="ARBA00005262"/>
    </source>
</evidence>
<evidence type="ECO:0000256" key="3">
    <source>
        <dbReference type="ARBA" id="ARBA00022475"/>
    </source>
</evidence>
<keyword evidence="3" id="KW-1003">Cell membrane</keyword>
<accession>A0A926DG11</accession>
<gene>
    <name evidence="8" type="ORF">H8695_10735</name>
</gene>
<dbReference type="AlphaFoldDB" id="A0A926DG11"/>
<feature type="transmembrane region" description="Helical" evidence="7">
    <location>
        <begin position="7"/>
        <end position="30"/>
    </location>
</feature>
<dbReference type="EMBL" id="JACRSP010000005">
    <property type="protein sequence ID" value="MBC8537162.1"/>
    <property type="molecule type" value="Genomic_DNA"/>
</dbReference>
<keyword evidence="9" id="KW-1185">Reference proteome</keyword>
<dbReference type="Pfam" id="PF02417">
    <property type="entry name" value="Chromate_transp"/>
    <property type="match status" value="1"/>
</dbReference>
<proteinExistence type="inferred from homology"/>
<dbReference type="GO" id="GO:0015109">
    <property type="term" value="F:chromate transmembrane transporter activity"/>
    <property type="evidence" value="ECO:0007669"/>
    <property type="project" value="InterPro"/>
</dbReference>
<evidence type="ECO:0000256" key="5">
    <source>
        <dbReference type="ARBA" id="ARBA00022989"/>
    </source>
</evidence>
<keyword evidence="6 7" id="KW-0472">Membrane</keyword>
<comment type="similarity">
    <text evidence="2">Belongs to the chromate ion transporter (CHR) (TC 2.A.51) family.</text>
</comment>
<name>A0A926DG11_9FIRM</name>
<evidence type="ECO:0000256" key="1">
    <source>
        <dbReference type="ARBA" id="ARBA00004651"/>
    </source>
</evidence>
<feature type="transmembrane region" description="Helical" evidence="7">
    <location>
        <begin position="71"/>
        <end position="98"/>
    </location>
</feature>
<dbReference type="PANTHER" id="PTHR43663">
    <property type="entry name" value="CHROMATE TRANSPORT PROTEIN-RELATED"/>
    <property type="match status" value="1"/>
</dbReference>
<feature type="transmembrane region" description="Helical" evidence="7">
    <location>
        <begin position="110"/>
        <end position="130"/>
    </location>
</feature>
<reference evidence="8" key="1">
    <citation type="submission" date="2020-08" db="EMBL/GenBank/DDBJ databases">
        <title>Genome public.</title>
        <authorList>
            <person name="Liu C."/>
            <person name="Sun Q."/>
        </authorList>
    </citation>
    <scope>NUCLEOTIDE SEQUENCE</scope>
    <source>
        <strain evidence="8">BX7</strain>
    </source>
</reference>
<protein>
    <submittedName>
        <fullName evidence="8">Chromate transporter</fullName>
    </submittedName>
</protein>
<keyword evidence="5 7" id="KW-1133">Transmembrane helix</keyword>
<dbReference type="InterPro" id="IPR003370">
    <property type="entry name" value="Chromate_transpt"/>
</dbReference>
<dbReference type="GO" id="GO:0005886">
    <property type="term" value="C:plasma membrane"/>
    <property type="evidence" value="ECO:0007669"/>
    <property type="project" value="UniProtKB-SubCell"/>
</dbReference>
<sequence length="191" mass="20514">MSIYLLLFWEFLKTGLFAIGGGLATLPFLYDIAARYDWFDAAILPDMIAISESTPGPIGINMATYAGFNVAGVLGSIIATLAEIIPSIIIILIIAKFLDKFKGNTIVQNAFYGLRPAVCALIATAAVQVLETSVFTFDAFKAAPGITTLFDLKALILFVVVLVLTHLPKVKKLHPVFFLAGAAVVGIVFQM</sequence>
<comment type="subcellular location">
    <subcellularLocation>
        <location evidence="1">Cell membrane</location>
        <topology evidence="1">Multi-pass membrane protein</topology>
    </subcellularLocation>
</comment>
<dbReference type="Proteomes" id="UP000620366">
    <property type="component" value="Unassembled WGS sequence"/>
</dbReference>
<dbReference type="InterPro" id="IPR052518">
    <property type="entry name" value="CHR_Transporter"/>
</dbReference>
<evidence type="ECO:0000313" key="8">
    <source>
        <dbReference type="EMBL" id="MBC8537162.1"/>
    </source>
</evidence>
<evidence type="ECO:0000256" key="4">
    <source>
        <dbReference type="ARBA" id="ARBA00022692"/>
    </source>
</evidence>
<dbReference type="PANTHER" id="PTHR43663:SF1">
    <property type="entry name" value="CHROMATE TRANSPORTER"/>
    <property type="match status" value="1"/>
</dbReference>
<feature type="transmembrane region" description="Helical" evidence="7">
    <location>
        <begin position="142"/>
        <end position="164"/>
    </location>
</feature>
<evidence type="ECO:0000256" key="7">
    <source>
        <dbReference type="SAM" id="Phobius"/>
    </source>
</evidence>
<feature type="transmembrane region" description="Helical" evidence="7">
    <location>
        <begin position="173"/>
        <end position="190"/>
    </location>
</feature>
<comment type="caution">
    <text evidence="8">The sequence shown here is derived from an EMBL/GenBank/DDBJ whole genome shotgun (WGS) entry which is preliminary data.</text>
</comment>
<keyword evidence="4 7" id="KW-0812">Transmembrane</keyword>
<evidence type="ECO:0000313" key="9">
    <source>
        <dbReference type="Proteomes" id="UP000620366"/>
    </source>
</evidence>
<organism evidence="8 9">
    <name type="scientific">Feifania hominis</name>
    <dbReference type="NCBI Taxonomy" id="2763660"/>
    <lineage>
        <taxon>Bacteria</taxon>
        <taxon>Bacillati</taxon>
        <taxon>Bacillota</taxon>
        <taxon>Clostridia</taxon>
        <taxon>Eubacteriales</taxon>
        <taxon>Feifaniaceae</taxon>
        <taxon>Feifania</taxon>
    </lineage>
</organism>
<dbReference type="RefSeq" id="WP_249301511.1">
    <property type="nucleotide sequence ID" value="NZ_JACRSP010000005.1"/>
</dbReference>
<evidence type="ECO:0000256" key="6">
    <source>
        <dbReference type="ARBA" id="ARBA00023136"/>
    </source>
</evidence>